<proteinExistence type="predicted"/>
<evidence type="ECO:0000313" key="4">
    <source>
        <dbReference type="EMBL" id="KAG6475080.1"/>
    </source>
</evidence>
<dbReference type="OrthoDB" id="42638at2759"/>
<name>A0A8J5K880_ZINOF</name>
<dbReference type="Pfam" id="PF03629">
    <property type="entry name" value="SASA"/>
    <property type="match status" value="1"/>
</dbReference>
<keyword evidence="5" id="KW-1185">Reference proteome</keyword>
<dbReference type="InterPro" id="IPR052940">
    <property type="entry name" value="Carb_Esterase_6"/>
</dbReference>
<protein>
    <recommendedName>
        <fullName evidence="3">Sialate O-acetylesterase domain-containing protein</fullName>
    </recommendedName>
</protein>
<evidence type="ECO:0000313" key="5">
    <source>
        <dbReference type="Proteomes" id="UP000734854"/>
    </source>
</evidence>
<evidence type="ECO:0000259" key="3">
    <source>
        <dbReference type="Pfam" id="PF03629"/>
    </source>
</evidence>
<evidence type="ECO:0000256" key="1">
    <source>
        <dbReference type="ARBA" id="ARBA00022801"/>
    </source>
</evidence>
<dbReference type="AlphaFoldDB" id="A0A8J5K880"/>
<keyword evidence="2" id="KW-0732">Signal</keyword>
<dbReference type="PANTHER" id="PTHR31988:SF15">
    <property type="entry name" value="ESTERASE, PUTATIVE (DUF303)-RELATED"/>
    <property type="match status" value="1"/>
</dbReference>
<feature type="domain" description="Sialate O-acetylesterase" evidence="3">
    <location>
        <begin position="41"/>
        <end position="276"/>
    </location>
</feature>
<feature type="signal peptide" evidence="2">
    <location>
        <begin position="1"/>
        <end position="20"/>
    </location>
</feature>
<dbReference type="Proteomes" id="UP000734854">
    <property type="component" value="Unassembled WGS sequence"/>
</dbReference>
<comment type="caution">
    <text evidence="4">The sequence shown here is derived from an EMBL/GenBank/DDBJ whole genome shotgun (WGS) entry which is preliminary data.</text>
</comment>
<reference evidence="4 5" key="1">
    <citation type="submission" date="2020-08" db="EMBL/GenBank/DDBJ databases">
        <title>Plant Genome Project.</title>
        <authorList>
            <person name="Zhang R.-G."/>
        </authorList>
    </citation>
    <scope>NUCLEOTIDE SEQUENCE [LARGE SCALE GENOMIC DNA]</scope>
    <source>
        <tissue evidence="4">Rhizome</tissue>
    </source>
</reference>
<keyword evidence="1" id="KW-0378">Hydrolase</keyword>
<gene>
    <name evidence="4" type="ORF">ZIOFF_064298</name>
</gene>
<evidence type="ECO:0000256" key="2">
    <source>
        <dbReference type="SAM" id="SignalP"/>
    </source>
</evidence>
<dbReference type="GO" id="GO:0016787">
    <property type="term" value="F:hydrolase activity"/>
    <property type="evidence" value="ECO:0007669"/>
    <property type="project" value="UniProtKB-KW"/>
</dbReference>
<accession>A0A8J5K880</accession>
<dbReference type="EMBL" id="JACMSC010000018">
    <property type="protein sequence ID" value="KAG6475080.1"/>
    <property type="molecule type" value="Genomic_DNA"/>
</dbReference>
<dbReference type="InterPro" id="IPR005181">
    <property type="entry name" value="SASA"/>
</dbReference>
<sequence length="282" mass="29769">MPSVGSRALALLCLAVLASARRLDPRRPLSGYDRTAPEALIFVLAGQSNMAGNGGVNGGPWDGVVPPQCRPSSSILRLDARLHWEVAREPLHADIDVNMSCGVGPGMPFAHALLTSSLFPRHPPPTIGLVPCAIGGTSIQEWARGTPLYGSLVRRATAAAAAAAAAAGRLAAVLWYQGESDTVVRADAEAYRGRMKRLIRDLRADLFSPELPLIQVALASGEGNFTEVVRHAQKGIKVPNVACVDGKGLPLEADHVHLTTEAQVKLGKMLAKAYLKLTATAD</sequence>
<organism evidence="4 5">
    <name type="scientific">Zingiber officinale</name>
    <name type="common">Ginger</name>
    <name type="synonym">Amomum zingiber</name>
    <dbReference type="NCBI Taxonomy" id="94328"/>
    <lineage>
        <taxon>Eukaryota</taxon>
        <taxon>Viridiplantae</taxon>
        <taxon>Streptophyta</taxon>
        <taxon>Embryophyta</taxon>
        <taxon>Tracheophyta</taxon>
        <taxon>Spermatophyta</taxon>
        <taxon>Magnoliopsida</taxon>
        <taxon>Liliopsida</taxon>
        <taxon>Zingiberales</taxon>
        <taxon>Zingiberaceae</taxon>
        <taxon>Zingiber</taxon>
    </lineage>
</organism>
<dbReference type="PANTHER" id="PTHR31988">
    <property type="entry name" value="ESTERASE, PUTATIVE (DUF303)-RELATED"/>
    <property type="match status" value="1"/>
</dbReference>
<feature type="chain" id="PRO_5035165609" description="Sialate O-acetylesterase domain-containing protein" evidence="2">
    <location>
        <begin position="21"/>
        <end position="282"/>
    </location>
</feature>